<dbReference type="SUPFAM" id="SSF47240">
    <property type="entry name" value="Ferritin-like"/>
    <property type="match status" value="1"/>
</dbReference>
<evidence type="ECO:0000313" key="11">
    <source>
        <dbReference type="EMBL" id="UQT61116.1"/>
    </source>
</evidence>
<dbReference type="CDD" id="cd01050">
    <property type="entry name" value="Acyl_ACP_Desat"/>
    <property type="match status" value="1"/>
</dbReference>
<evidence type="ECO:0000256" key="7">
    <source>
        <dbReference type="ARBA" id="ARBA00023002"/>
    </source>
</evidence>
<evidence type="ECO:0000256" key="10">
    <source>
        <dbReference type="ARBA" id="ARBA00023160"/>
    </source>
</evidence>
<comment type="similarity">
    <text evidence="2">Belongs to the fatty acid desaturase type 2 family.</text>
</comment>
<dbReference type="Proteomes" id="UP000829992">
    <property type="component" value="Chromosome"/>
</dbReference>
<gene>
    <name evidence="11" type="ORF">M4V62_41940</name>
</gene>
<reference evidence="11 12" key="1">
    <citation type="submission" date="2022-05" db="EMBL/GenBank/DDBJ databases">
        <authorList>
            <person name="Zhou X."/>
            <person name="Li K."/>
            <person name="Man Y."/>
        </authorList>
    </citation>
    <scope>NUCLEOTIDE SEQUENCE [LARGE SCALE GENOMIC DNA]</scope>
    <source>
        <strain evidence="11 12">MS405</strain>
    </source>
</reference>
<evidence type="ECO:0000256" key="2">
    <source>
        <dbReference type="ARBA" id="ARBA00008749"/>
    </source>
</evidence>
<dbReference type="InterPro" id="IPR009078">
    <property type="entry name" value="Ferritin-like_SF"/>
</dbReference>
<keyword evidence="6" id="KW-0276">Fatty acid metabolism</keyword>
<dbReference type="Pfam" id="PF03405">
    <property type="entry name" value="FA_desaturase_2"/>
    <property type="match status" value="1"/>
</dbReference>
<evidence type="ECO:0000256" key="6">
    <source>
        <dbReference type="ARBA" id="ARBA00022832"/>
    </source>
</evidence>
<dbReference type="PIRSF" id="PIRSF000346">
    <property type="entry name" value="Dlt9_acylACP_des"/>
    <property type="match status" value="1"/>
</dbReference>
<dbReference type="Gene3D" id="1.10.620.20">
    <property type="entry name" value="Ribonucleotide Reductase, subunit A"/>
    <property type="match status" value="1"/>
</dbReference>
<keyword evidence="8" id="KW-0408">Iron</keyword>
<dbReference type="InterPro" id="IPR005067">
    <property type="entry name" value="Fatty_acid_desaturase-2"/>
</dbReference>
<proteinExistence type="inferred from homology"/>
<evidence type="ECO:0000256" key="1">
    <source>
        <dbReference type="ARBA" id="ARBA00001954"/>
    </source>
</evidence>
<keyword evidence="12" id="KW-1185">Reference proteome</keyword>
<evidence type="ECO:0000256" key="5">
    <source>
        <dbReference type="ARBA" id="ARBA00022723"/>
    </source>
</evidence>
<name>A0ABY4Q7K2_9ACTN</name>
<evidence type="ECO:0000256" key="8">
    <source>
        <dbReference type="ARBA" id="ARBA00023004"/>
    </source>
</evidence>
<evidence type="ECO:0000256" key="4">
    <source>
        <dbReference type="ARBA" id="ARBA00022516"/>
    </source>
</evidence>
<dbReference type="RefSeq" id="WP_249592448.1">
    <property type="nucleotide sequence ID" value="NZ_BAAAQL010000053.1"/>
</dbReference>
<protein>
    <submittedName>
        <fullName evidence="11">Acyl-ACP desaturase</fullName>
    </submittedName>
</protein>
<keyword evidence="10" id="KW-0275">Fatty acid biosynthesis</keyword>
<keyword evidence="7" id="KW-0560">Oxidoreductase</keyword>
<dbReference type="EMBL" id="CP097289">
    <property type="protein sequence ID" value="UQT61116.1"/>
    <property type="molecule type" value="Genomic_DNA"/>
</dbReference>
<evidence type="ECO:0000256" key="9">
    <source>
        <dbReference type="ARBA" id="ARBA00023098"/>
    </source>
</evidence>
<accession>A0ABY4Q7K2</accession>
<comment type="subunit">
    <text evidence="3">Homodimer.</text>
</comment>
<dbReference type="PANTHER" id="PTHR31155">
    <property type="entry name" value="ACYL- ACYL-CARRIER-PROTEIN DESATURASE-RELATED"/>
    <property type="match status" value="1"/>
</dbReference>
<evidence type="ECO:0000256" key="3">
    <source>
        <dbReference type="ARBA" id="ARBA00011738"/>
    </source>
</evidence>
<keyword evidence="4" id="KW-0444">Lipid biosynthesis</keyword>
<dbReference type="PANTHER" id="PTHR31155:SF9">
    <property type="entry name" value="STEAROYL-[ACYL-CARRIER-PROTEIN] 9-DESATURASE 7, CHLOROPLASTIC"/>
    <property type="match status" value="1"/>
</dbReference>
<dbReference type="InterPro" id="IPR012348">
    <property type="entry name" value="RNR-like"/>
</dbReference>
<comment type="cofactor">
    <cofactor evidence="1">
        <name>Fe(2+)</name>
        <dbReference type="ChEBI" id="CHEBI:29033"/>
    </cofactor>
</comment>
<keyword evidence="5" id="KW-0479">Metal-binding</keyword>
<organism evidence="11 12">
    <name type="scientific">Streptomyces durmitorensis</name>
    <dbReference type="NCBI Taxonomy" id="319947"/>
    <lineage>
        <taxon>Bacteria</taxon>
        <taxon>Bacillati</taxon>
        <taxon>Actinomycetota</taxon>
        <taxon>Actinomycetes</taxon>
        <taxon>Kitasatosporales</taxon>
        <taxon>Streptomycetaceae</taxon>
        <taxon>Streptomyces</taxon>
    </lineage>
</organism>
<evidence type="ECO:0000313" key="12">
    <source>
        <dbReference type="Proteomes" id="UP000829992"/>
    </source>
</evidence>
<sequence>MPIDLLVELEPIVEENLNRHLSMAKEWMPHRYVPWGCGQDFADTEEAELEAWNPDTAPLSPEVRAALEVNLLTEDNLPSYHHEIAARFGREGAWGTWVHRWTAEEGRHAMAIRDYLVVTRSVDADELERQRMAVMESGYDGGDRTLHEAIAYVALQELATRVAHRNTGRRTGDPVADRLLARVAADENLHMVFYRSLVDAALAIDPSAMVRAICREAMAFQMPGAQIPGFRRKAIAIARADIYNLGVHWNEILGPLLRHWRIFELTGLDTSAEALRDELALFISQLQADAERQADLFAKAAQR</sequence>
<keyword evidence="9" id="KW-0443">Lipid metabolism</keyword>